<feature type="signal peptide" evidence="1">
    <location>
        <begin position="1"/>
        <end position="17"/>
    </location>
</feature>
<reference evidence="3" key="2">
    <citation type="submission" date="2015-08" db="UniProtKB">
        <authorList>
            <consortium name="WormBaseParasite"/>
        </authorList>
    </citation>
    <scope>IDENTIFICATION</scope>
</reference>
<protein>
    <submittedName>
        <fullName evidence="3">TonB-dependent receptor</fullName>
    </submittedName>
</protein>
<keyword evidence="2" id="KW-1185">Reference proteome</keyword>
<dbReference type="AlphaFoldDB" id="A0A0K0FXN9"/>
<feature type="chain" id="PRO_5005330537" evidence="1">
    <location>
        <begin position="18"/>
        <end position="251"/>
    </location>
</feature>
<keyword evidence="1" id="KW-0732">Signal</keyword>
<dbReference type="Proteomes" id="UP000035680">
    <property type="component" value="Unassembled WGS sequence"/>
</dbReference>
<organism evidence="2 3">
    <name type="scientific">Strongyloides venezuelensis</name>
    <name type="common">Threadworm</name>
    <dbReference type="NCBI Taxonomy" id="75913"/>
    <lineage>
        <taxon>Eukaryota</taxon>
        <taxon>Metazoa</taxon>
        <taxon>Ecdysozoa</taxon>
        <taxon>Nematoda</taxon>
        <taxon>Chromadorea</taxon>
        <taxon>Rhabditida</taxon>
        <taxon>Tylenchina</taxon>
        <taxon>Panagrolaimomorpha</taxon>
        <taxon>Strongyloidoidea</taxon>
        <taxon>Strongyloididae</taxon>
        <taxon>Strongyloides</taxon>
    </lineage>
</organism>
<accession>A0A0K0FXN9</accession>
<evidence type="ECO:0000313" key="2">
    <source>
        <dbReference type="Proteomes" id="UP000035680"/>
    </source>
</evidence>
<sequence length="251" mass="28252">MFFNVIIILFLINYCNGQQRDRSRGLGLLKLPTGATDERSGLFMPDLKVSGNQNDGKPQPVRGASLPGQKADFEGKAVFDPFTNSVSVGYNEDISDSWGFGYGISGINNYLLNVRENFDSFADLPLKRNDGQMQPFINAFNTGGEFDLKKISEVAVFGDVPILGVNEAFDFNFHALQKSRFLGLVKEDLDFPLTLSNPEERFIQNLYYLNFYADRHLQYGHKIPSVNMFAIPKEKIISKLIRNQANPMFIG</sequence>
<dbReference type="WBParaSite" id="SVE_1721500.1">
    <property type="protein sequence ID" value="SVE_1721500.1"/>
    <property type="gene ID" value="SVE_1721500"/>
</dbReference>
<name>A0A0K0FXN9_STRVS</name>
<evidence type="ECO:0000256" key="1">
    <source>
        <dbReference type="SAM" id="SignalP"/>
    </source>
</evidence>
<proteinExistence type="predicted"/>
<reference evidence="2" key="1">
    <citation type="submission" date="2014-07" db="EMBL/GenBank/DDBJ databases">
        <authorList>
            <person name="Martin A.A"/>
            <person name="De Silva N."/>
        </authorList>
    </citation>
    <scope>NUCLEOTIDE SEQUENCE</scope>
</reference>
<evidence type="ECO:0000313" key="3">
    <source>
        <dbReference type="WBParaSite" id="SVE_1721500.1"/>
    </source>
</evidence>